<reference evidence="2 3" key="1">
    <citation type="submission" date="2019-09" db="EMBL/GenBank/DDBJ databases">
        <title>Draft genome of the ectomycorrhizal ascomycete Sphaerosporella brunnea.</title>
        <authorList>
            <consortium name="DOE Joint Genome Institute"/>
            <person name="Benucci G.M."/>
            <person name="Marozzi G."/>
            <person name="Antonielli L."/>
            <person name="Sanchez S."/>
            <person name="Marco P."/>
            <person name="Wang X."/>
            <person name="Falini L.B."/>
            <person name="Barry K."/>
            <person name="Haridas S."/>
            <person name="Lipzen A."/>
            <person name="Labutti K."/>
            <person name="Grigoriev I.V."/>
            <person name="Murat C."/>
            <person name="Martin F."/>
            <person name="Albertini E."/>
            <person name="Donnini D."/>
            <person name="Bonito G."/>
        </authorList>
    </citation>
    <scope>NUCLEOTIDE SEQUENCE [LARGE SCALE GENOMIC DNA]</scope>
    <source>
        <strain evidence="2 3">Sb_GMNB300</strain>
    </source>
</reference>
<evidence type="ECO:0000313" key="2">
    <source>
        <dbReference type="EMBL" id="KAA8907220.1"/>
    </source>
</evidence>
<name>A0A5J5EY20_9PEZI</name>
<comment type="caution">
    <text evidence="2">The sequence shown here is derived from an EMBL/GenBank/DDBJ whole genome shotgun (WGS) entry which is preliminary data.</text>
</comment>
<dbReference type="InParanoid" id="A0A5J5EY20"/>
<dbReference type="AlphaFoldDB" id="A0A5J5EY20"/>
<dbReference type="EMBL" id="VXIS01000081">
    <property type="protein sequence ID" value="KAA8907220.1"/>
    <property type="molecule type" value="Genomic_DNA"/>
</dbReference>
<organism evidence="2 3">
    <name type="scientific">Sphaerosporella brunnea</name>
    <dbReference type="NCBI Taxonomy" id="1250544"/>
    <lineage>
        <taxon>Eukaryota</taxon>
        <taxon>Fungi</taxon>
        <taxon>Dikarya</taxon>
        <taxon>Ascomycota</taxon>
        <taxon>Pezizomycotina</taxon>
        <taxon>Pezizomycetes</taxon>
        <taxon>Pezizales</taxon>
        <taxon>Pyronemataceae</taxon>
        <taxon>Sphaerosporella</taxon>
    </lineage>
</organism>
<accession>A0A5J5EY20</accession>
<sequence length="264" mass="29350">MGGKAGVGYQAQEEKSSRQCWMPPGGVPLRLVARGLQDRCEAVVAAQSPHDGYNSPRTYRGETERRARIWKMTWVYPHSRRGAEGTGAVVKAADGIPSAKRKVPDNAGCHQAEFLFAWWHRNFREVFGGVVDTQKPHAGFAAAGARKARSLAGWYYGCSWGGRESRSWINSAVELLNKYAIRMICPYHSLRSGRYKMQSSPAPSVDMRSRDQIAFHKREFTSSALEIRRKPELDYYAPTDIQGAEALPHRIVSDIAGPGASARL</sequence>
<feature type="region of interest" description="Disordered" evidence="1">
    <location>
        <begin position="1"/>
        <end position="20"/>
    </location>
</feature>
<evidence type="ECO:0000256" key="1">
    <source>
        <dbReference type="SAM" id="MobiDB-lite"/>
    </source>
</evidence>
<protein>
    <submittedName>
        <fullName evidence="2">Uncharacterized protein</fullName>
    </submittedName>
</protein>
<keyword evidence="3" id="KW-1185">Reference proteome</keyword>
<proteinExistence type="predicted"/>
<dbReference type="Proteomes" id="UP000326924">
    <property type="component" value="Unassembled WGS sequence"/>
</dbReference>
<gene>
    <name evidence="2" type="ORF">FN846DRAFT_889932</name>
</gene>
<evidence type="ECO:0000313" key="3">
    <source>
        <dbReference type="Proteomes" id="UP000326924"/>
    </source>
</evidence>